<evidence type="ECO:0000256" key="4">
    <source>
        <dbReference type="ARBA" id="ARBA00023014"/>
    </source>
</evidence>
<evidence type="ECO:0000259" key="6">
    <source>
        <dbReference type="Pfam" id="PF13186"/>
    </source>
</evidence>
<feature type="domain" description="4Fe4S-binding SPASM" evidence="6">
    <location>
        <begin position="289"/>
        <end position="343"/>
    </location>
</feature>
<proteinExistence type="predicted"/>
<evidence type="ECO:0000259" key="5">
    <source>
        <dbReference type="Pfam" id="PF04055"/>
    </source>
</evidence>
<evidence type="ECO:0000256" key="1">
    <source>
        <dbReference type="ARBA" id="ARBA00022691"/>
    </source>
</evidence>
<evidence type="ECO:0000313" key="8">
    <source>
        <dbReference type="Proteomes" id="UP000037237"/>
    </source>
</evidence>
<dbReference type="InterPro" id="IPR007197">
    <property type="entry name" value="rSAM"/>
</dbReference>
<dbReference type="SUPFAM" id="SSF102114">
    <property type="entry name" value="Radical SAM enzymes"/>
    <property type="match status" value="1"/>
</dbReference>
<dbReference type="SFLD" id="SFLDG01067">
    <property type="entry name" value="SPASM/twitch_domain_containing"/>
    <property type="match status" value="1"/>
</dbReference>
<dbReference type="EMBL" id="LFWU01000008">
    <property type="protein sequence ID" value="KON34480.1"/>
    <property type="molecule type" value="Genomic_DNA"/>
</dbReference>
<dbReference type="SFLD" id="SFLDS00029">
    <property type="entry name" value="Radical_SAM"/>
    <property type="match status" value="1"/>
</dbReference>
<dbReference type="GO" id="GO:0051536">
    <property type="term" value="F:iron-sulfur cluster binding"/>
    <property type="evidence" value="ECO:0007669"/>
    <property type="project" value="UniProtKB-KW"/>
</dbReference>
<dbReference type="GO" id="GO:0003824">
    <property type="term" value="F:catalytic activity"/>
    <property type="evidence" value="ECO:0007669"/>
    <property type="project" value="InterPro"/>
</dbReference>
<evidence type="ECO:0000256" key="2">
    <source>
        <dbReference type="ARBA" id="ARBA00022723"/>
    </source>
</evidence>
<keyword evidence="2" id="KW-0479">Metal-binding</keyword>
<name>A0A0M0C1C1_9ARCH</name>
<sequence length="363" mass="41972">MSTRELKIGQNEISHFLSFLKDQPRDLIGILTKPKAILNFFLVEFQHRILKSSYVAGFPYHLTIETGNICPLRCSLCPTGQEKDDLPKGFLVFKNFKKIIDELGNYLLIVELYNWGEPFLNKDFFRMVKYLRQKNIIVTTSSNLNVFDDNICSELVNSGLNLLMVSLDGASQETVETYQRGNNFAKVFSNMKKIVKKKRSLNIRKPLIQWKFFVTKFTEKEVPQAKKMAKEVGVDHIEFAKLLCDMSQRFFLDSKSQFENVKYWLPSNDNYSAYSKNFKKRKKVLNNDCSSLWTRSVMNWDGKIFPCCNVYGLEWAFGNALEEGFSGIWNNDAYRSSRKMVASGKLVHKKGICYICAKNGAMQ</sequence>
<evidence type="ECO:0000313" key="7">
    <source>
        <dbReference type="EMBL" id="KON34480.1"/>
    </source>
</evidence>
<dbReference type="CDD" id="cd01335">
    <property type="entry name" value="Radical_SAM"/>
    <property type="match status" value="1"/>
</dbReference>
<gene>
    <name evidence="7" type="ORF">AC477_00510</name>
</gene>
<dbReference type="InterPro" id="IPR013785">
    <property type="entry name" value="Aldolase_TIM"/>
</dbReference>
<dbReference type="InterPro" id="IPR058240">
    <property type="entry name" value="rSAM_sf"/>
</dbReference>
<dbReference type="InterPro" id="IPR023885">
    <property type="entry name" value="4Fe4S-binding_SPASM_dom"/>
</dbReference>
<dbReference type="AlphaFoldDB" id="A0A0M0C1C1"/>
<keyword evidence="4" id="KW-0411">Iron-sulfur</keyword>
<organism evidence="7 8">
    <name type="scientific">miscellaneous Crenarchaeota group-1 archaeon SG8-32-1</name>
    <dbReference type="NCBI Taxonomy" id="1685124"/>
    <lineage>
        <taxon>Archaea</taxon>
        <taxon>Candidatus Bathyarchaeota</taxon>
        <taxon>MCG-1</taxon>
    </lineage>
</organism>
<evidence type="ECO:0008006" key="9">
    <source>
        <dbReference type="Google" id="ProtNLM"/>
    </source>
</evidence>
<keyword evidence="1" id="KW-0949">S-adenosyl-L-methionine</keyword>
<dbReference type="Gene3D" id="3.20.20.70">
    <property type="entry name" value="Aldolase class I"/>
    <property type="match status" value="1"/>
</dbReference>
<comment type="caution">
    <text evidence="7">The sequence shown here is derived from an EMBL/GenBank/DDBJ whole genome shotgun (WGS) entry which is preliminary data.</text>
</comment>
<accession>A0A0M0C1C1</accession>
<dbReference type="Pfam" id="PF04055">
    <property type="entry name" value="Radical_SAM"/>
    <property type="match status" value="1"/>
</dbReference>
<dbReference type="GO" id="GO:0046872">
    <property type="term" value="F:metal ion binding"/>
    <property type="evidence" value="ECO:0007669"/>
    <property type="project" value="UniProtKB-KW"/>
</dbReference>
<keyword evidence="3" id="KW-0408">Iron</keyword>
<evidence type="ECO:0000256" key="3">
    <source>
        <dbReference type="ARBA" id="ARBA00023004"/>
    </source>
</evidence>
<dbReference type="InterPro" id="IPR050377">
    <property type="entry name" value="Radical_SAM_PqqE_MftC-like"/>
</dbReference>
<dbReference type="PANTHER" id="PTHR11228">
    <property type="entry name" value="RADICAL SAM DOMAIN PROTEIN"/>
    <property type="match status" value="1"/>
</dbReference>
<feature type="domain" description="Radical SAM core" evidence="5">
    <location>
        <begin position="64"/>
        <end position="197"/>
    </location>
</feature>
<dbReference type="PANTHER" id="PTHR11228:SF7">
    <property type="entry name" value="PQQA PEPTIDE CYCLASE"/>
    <property type="match status" value="1"/>
</dbReference>
<dbReference type="Proteomes" id="UP000037237">
    <property type="component" value="Unassembled WGS sequence"/>
</dbReference>
<reference evidence="7 8" key="1">
    <citation type="submission" date="2015-06" db="EMBL/GenBank/DDBJ databases">
        <title>New insights into the roles of widespread benthic archaea in carbon and nitrogen cycling.</title>
        <authorList>
            <person name="Lazar C.S."/>
            <person name="Baker B.J."/>
            <person name="Seitz K.W."/>
            <person name="Hyde A.S."/>
            <person name="Dick G.J."/>
            <person name="Hinrichs K.-U."/>
            <person name="Teske A.P."/>
        </authorList>
    </citation>
    <scope>NUCLEOTIDE SEQUENCE [LARGE SCALE GENOMIC DNA]</scope>
    <source>
        <strain evidence="7">SG8-32-1</strain>
    </source>
</reference>
<dbReference type="CDD" id="cd21109">
    <property type="entry name" value="SPASM"/>
    <property type="match status" value="1"/>
</dbReference>
<protein>
    <recommendedName>
        <fullName evidence="9">Radical SAM core domain-containing protein</fullName>
    </recommendedName>
</protein>
<dbReference type="Pfam" id="PF13186">
    <property type="entry name" value="SPASM"/>
    <property type="match status" value="1"/>
</dbReference>